<evidence type="ECO:0000313" key="3">
    <source>
        <dbReference type="Proteomes" id="UP001493153"/>
    </source>
</evidence>
<dbReference type="Proteomes" id="UP001493153">
    <property type="component" value="Chromosome"/>
</dbReference>
<accession>A0ABZ2Q1I9</accession>
<dbReference type="RefSeq" id="WP_013434770.1">
    <property type="nucleotide sequence ID" value="NZ_CP062171.1"/>
</dbReference>
<evidence type="ECO:0000313" key="2">
    <source>
        <dbReference type="EMBL" id="WXK38519.1"/>
    </source>
</evidence>
<keyword evidence="1" id="KW-1133">Transmembrane helix</keyword>
<feature type="transmembrane region" description="Helical" evidence="1">
    <location>
        <begin position="36"/>
        <end position="55"/>
    </location>
</feature>
<proteinExistence type="predicted"/>
<dbReference type="EMBL" id="CP062176">
    <property type="protein sequence ID" value="WXK38519.1"/>
    <property type="molecule type" value="Genomic_DNA"/>
</dbReference>
<protein>
    <recommendedName>
        <fullName evidence="4">Transposase</fullName>
    </recommendedName>
</protein>
<keyword evidence="1" id="KW-0812">Transmembrane</keyword>
<gene>
    <name evidence="2" type="ORF">IHE29_04210</name>
</gene>
<keyword evidence="3" id="KW-1185">Reference proteome</keyword>
<evidence type="ECO:0008006" key="4">
    <source>
        <dbReference type="Google" id="ProtNLM"/>
    </source>
</evidence>
<name>A0ABZ2Q1I9_9BURK</name>
<organism evidence="2 3">
    <name type="scientific">Mycetohabitans rhizoxinica</name>
    <dbReference type="NCBI Taxonomy" id="412963"/>
    <lineage>
        <taxon>Bacteria</taxon>
        <taxon>Pseudomonadati</taxon>
        <taxon>Pseudomonadota</taxon>
        <taxon>Betaproteobacteria</taxon>
        <taxon>Burkholderiales</taxon>
        <taxon>Burkholderiaceae</taxon>
        <taxon>Mycetohabitans</taxon>
    </lineage>
</organism>
<keyword evidence="1" id="KW-0472">Membrane</keyword>
<sequence>MAATNRWLTAADAHVARYPTKLAFCSRFRRQRKGHVPCTMAFSLASLVIIAVPNLHGARLI</sequence>
<evidence type="ECO:0000256" key="1">
    <source>
        <dbReference type="SAM" id="Phobius"/>
    </source>
</evidence>
<reference evidence="2 3" key="1">
    <citation type="submission" date="2020-09" db="EMBL/GenBank/DDBJ databases">
        <title>Genome sequences of Mycetohabitans spp.</title>
        <authorList>
            <person name="Carter M.E."/>
            <person name="Carpenter S.C.D."/>
            <person name="Bogdanove A.J."/>
        </authorList>
    </citation>
    <scope>NUCLEOTIDE SEQUENCE [LARGE SCALE GENOMIC DNA]</scope>
    <source>
        <strain evidence="2 3">B12</strain>
    </source>
</reference>